<accession>A0A8C0CGD4</accession>
<proteinExistence type="predicted"/>
<dbReference type="GeneTree" id="ENSGT00910000147675"/>
<reference evidence="2" key="1">
    <citation type="submission" date="2023-09" db="UniProtKB">
        <authorList>
            <consortium name="Ensembl"/>
        </authorList>
    </citation>
    <scope>IDENTIFICATION</scope>
</reference>
<evidence type="ECO:0000256" key="1">
    <source>
        <dbReference type="SAM" id="MobiDB-lite"/>
    </source>
</evidence>
<feature type="region of interest" description="Disordered" evidence="1">
    <location>
        <begin position="1"/>
        <end position="71"/>
    </location>
</feature>
<evidence type="ECO:0000313" key="2">
    <source>
        <dbReference type="Ensembl" id="ENSBMSP00010005745.1"/>
    </source>
</evidence>
<feature type="compositionally biased region" description="Basic residues" evidence="1">
    <location>
        <begin position="39"/>
        <end position="48"/>
    </location>
</feature>
<name>A0A8C0CGD4_BALMU</name>
<dbReference type="Ensembl" id="ENSBMST00010006353.1">
    <property type="protein sequence ID" value="ENSBMSP00010005745.1"/>
    <property type="gene ID" value="ENSBMSG00010004271.1"/>
</dbReference>
<dbReference type="AlphaFoldDB" id="A0A8C0CGD4"/>
<organism evidence="2">
    <name type="scientific">Balaenoptera musculus</name>
    <name type="common">Blue whale</name>
    <dbReference type="NCBI Taxonomy" id="9771"/>
    <lineage>
        <taxon>Eukaryota</taxon>
        <taxon>Metazoa</taxon>
        <taxon>Chordata</taxon>
        <taxon>Craniata</taxon>
        <taxon>Vertebrata</taxon>
        <taxon>Euteleostomi</taxon>
        <taxon>Mammalia</taxon>
        <taxon>Eutheria</taxon>
        <taxon>Laurasiatheria</taxon>
        <taxon>Artiodactyla</taxon>
        <taxon>Whippomorpha</taxon>
        <taxon>Cetacea</taxon>
        <taxon>Mysticeti</taxon>
        <taxon>Balaenopteridae</taxon>
        <taxon>Balaenoptera</taxon>
    </lineage>
</organism>
<protein>
    <submittedName>
        <fullName evidence="2">Uncharacterized protein</fullName>
    </submittedName>
</protein>
<sequence length="160" mass="17281">VSSERASARRRLPPPTALFAQLSDPGCAGRAQGAGGGGARRRKRRARRGPSPEKSPLQLQPRVPSLPPAPQMRRWRRQLRKETPVLQRHSALLHRPPRAGGDGGGAVAAGSIGDPPGRCRHLATKICEESLLVPVIDLLPLNSKFTLFDCTVKMDLGLLK</sequence>